<dbReference type="AlphaFoldDB" id="A0AAD4S4T7"/>
<dbReference type="Pfam" id="PF03492">
    <property type="entry name" value="Methyltransf_7"/>
    <property type="match status" value="1"/>
</dbReference>
<sequence>MVDQLQTYNVNWDGSDSCKDRSSTTDKFRSSYDIAKCIRAVSESLLVGHFGKEIINELFCRYREKVASYATKEKTEYTNLVISMTKGGKVVPES</sequence>
<evidence type="ECO:0000256" key="1">
    <source>
        <dbReference type="ARBA" id="ARBA00022723"/>
    </source>
</evidence>
<evidence type="ECO:0000256" key="2">
    <source>
        <dbReference type="ARBA" id="ARBA00022842"/>
    </source>
</evidence>
<gene>
    <name evidence="3" type="ORF">MKW98_000603</name>
</gene>
<comment type="caution">
    <text evidence="3">The sequence shown here is derived from an EMBL/GenBank/DDBJ whole genome shotgun (WGS) entry which is preliminary data.</text>
</comment>
<evidence type="ECO:0000313" key="4">
    <source>
        <dbReference type="Proteomes" id="UP001202328"/>
    </source>
</evidence>
<dbReference type="SUPFAM" id="SSF53335">
    <property type="entry name" value="S-adenosyl-L-methionine-dependent methyltransferases"/>
    <property type="match status" value="1"/>
</dbReference>
<dbReference type="GO" id="GO:0008168">
    <property type="term" value="F:methyltransferase activity"/>
    <property type="evidence" value="ECO:0007669"/>
    <property type="project" value="InterPro"/>
</dbReference>
<accession>A0AAD4S4T7</accession>
<dbReference type="InterPro" id="IPR029063">
    <property type="entry name" value="SAM-dependent_MTases_sf"/>
</dbReference>
<keyword evidence="2" id="KW-0460">Magnesium</keyword>
<reference evidence="3" key="1">
    <citation type="submission" date="2022-04" db="EMBL/GenBank/DDBJ databases">
        <title>A functionally conserved STORR gene fusion in Papaver species that diverged 16.8 million years ago.</title>
        <authorList>
            <person name="Catania T."/>
        </authorList>
    </citation>
    <scope>NUCLEOTIDE SEQUENCE</scope>
    <source>
        <strain evidence="3">S-188037</strain>
    </source>
</reference>
<dbReference type="InterPro" id="IPR042086">
    <property type="entry name" value="MeTrfase_capping"/>
</dbReference>
<evidence type="ECO:0000313" key="3">
    <source>
        <dbReference type="EMBL" id="KAI3861651.1"/>
    </source>
</evidence>
<proteinExistence type="predicted"/>
<name>A0AAD4S4T7_9MAGN</name>
<dbReference type="EMBL" id="JAJJMB010014260">
    <property type="protein sequence ID" value="KAI3861651.1"/>
    <property type="molecule type" value="Genomic_DNA"/>
</dbReference>
<dbReference type="GO" id="GO:0046872">
    <property type="term" value="F:metal ion binding"/>
    <property type="evidence" value="ECO:0007669"/>
    <property type="project" value="UniProtKB-KW"/>
</dbReference>
<keyword evidence="1" id="KW-0479">Metal-binding</keyword>
<protein>
    <submittedName>
        <fullName evidence="3">Uncharacterized protein</fullName>
    </submittedName>
</protein>
<keyword evidence="4" id="KW-1185">Reference proteome</keyword>
<organism evidence="3 4">
    <name type="scientific">Papaver atlanticum</name>
    <dbReference type="NCBI Taxonomy" id="357466"/>
    <lineage>
        <taxon>Eukaryota</taxon>
        <taxon>Viridiplantae</taxon>
        <taxon>Streptophyta</taxon>
        <taxon>Embryophyta</taxon>
        <taxon>Tracheophyta</taxon>
        <taxon>Spermatophyta</taxon>
        <taxon>Magnoliopsida</taxon>
        <taxon>Ranunculales</taxon>
        <taxon>Papaveraceae</taxon>
        <taxon>Papaveroideae</taxon>
        <taxon>Papaver</taxon>
    </lineage>
</organism>
<dbReference type="Gene3D" id="1.10.1200.270">
    <property type="entry name" value="Methyltransferase, alpha-helical capping domain"/>
    <property type="match status" value="1"/>
</dbReference>
<dbReference type="InterPro" id="IPR005299">
    <property type="entry name" value="MeTrfase_7"/>
</dbReference>
<dbReference type="Proteomes" id="UP001202328">
    <property type="component" value="Unassembled WGS sequence"/>
</dbReference>